<dbReference type="InterPro" id="IPR036922">
    <property type="entry name" value="Rieske_2Fe-2S_sf"/>
</dbReference>
<dbReference type="PANTHER" id="PTHR13847">
    <property type="entry name" value="SARCOSINE DEHYDROGENASE-RELATED"/>
    <property type="match status" value="1"/>
</dbReference>
<dbReference type="InterPro" id="IPR017941">
    <property type="entry name" value="Rieske_2Fe-2S"/>
</dbReference>
<evidence type="ECO:0000256" key="3">
    <source>
        <dbReference type="ARBA" id="ARBA00023004"/>
    </source>
</evidence>
<dbReference type="InterPro" id="IPR036188">
    <property type="entry name" value="FAD/NAD-bd_sf"/>
</dbReference>
<dbReference type="SUPFAM" id="SSF50022">
    <property type="entry name" value="ISP domain"/>
    <property type="match status" value="1"/>
</dbReference>
<dbReference type="Pfam" id="PF01266">
    <property type="entry name" value="DAO"/>
    <property type="match status" value="1"/>
</dbReference>
<sequence length="516" mass="55812">MTDDTTRATSEGDVLPPTESVWLDTTPETAYDPLPGDTDVDVCVVGGGIVGVTAAAELVDAGERVAIVERDRIVEGVTGNTTAKLTAQHGLVYADLADTLGDELARRYAEANQQAIADVAERVDRLDVVCDFARTPAYTYTQTPEKRDAIEAEVEAARRFGLPAHHVEGDETPLPFDVEAAVRVDEQARFHPRAYLLALAEHVVDTGGRVFEHTRATDVAPGGRPRVVTDRGTVRADAVVVATHFPVRDRRFLFARLTPHRSYALVVEASDAPTEGMYYRVGGNATRSLRTGVTDRENSLIVGGEGHRTGQGDPEASYRRLAHYARDRFDVEAVPYRWSTQDLSTPDGVPFVGRAGPVTDEVYIATGFGGWGMSNGTAAGRLLADLVLDRPNPYRELYDPRRLSLSALRTLLSHNAETTREFVGGWAAGVTGSGPTPAPGEGRVVRRGATPVAVSRDRGGELHAVSAVCTHMDCVVDWNPAEESWDCPCHGSRFAPDGRVLDGPAVEDLPRRPDEE</sequence>
<protein>
    <submittedName>
        <fullName evidence="8">FAD-dependent oxidoreductase</fullName>
    </submittedName>
</protein>
<dbReference type="InterPro" id="IPR005805">
    <property type="entry name" value="Rieske_Fe-S_prot_C"/>
</dbReference>
<dbReference type="RefSeq" id="WP_304449905.1">
    <property type="nucleotide sequence ID" value="NZ_JARRAH010000003.1"/>
</dbReference>
<evidence type="ECO:0000256" key="1">
    <source>
        <dbReference type="ARBA" id="ARBA00022714"/>
    </source>
</evidence>
<feature type="domain" description="Rieske" evidence="7">
    <location>
        <begin position="429"/>
        <end position="516"/>
    </location>
</feature>
<dbReference type="Gene3D" id="3.30.9.10">
    <property type="entry name" value="D-Amino Acid Oxidase, subunit A, domain 2"/>
    <property type="match status" value="1"/>
</dbReference>
<dbReference type="PANTHER" id="PTHR13847:SF274">
    <property type="entry name" value="RIESKE 2FE-2S IRON-SULFUR PROTEIN YHFW-RELATED"/>
    <property type="match status" value="1"/>
</dbReference>
<name>A0ABD5UH45_9EURY</name>
<evidence type="ECO:0000256" key="5">
    <source>
        <dbReference type="ARBA" id="ARBA00023157"/>
    </source>
</evidence>
<dbReference type="AlphaFoldDB" id="A0ABD5UH45"/>
<dbReference type="Proteomes" id="UP001596406">
    <property type="component" value="Unassembled WGS sequence"/>
</dbReference>
<dbReference type="CDD" id="cd03477">
    <property type="entry name" value="Rieske_YhfW_C"/>
    <property type="match status" value="1"/>
</dbReference>
<reference evidence="8 9" key="1">
    <citation type="journal article" date="2019" name="Int. J. Syst. Evol. Microbiol.">
        <title>The Global Catalogue of Microorganisms (GCM) 10K type strain sequencing project: providing services to taxonomists for standard genome sequencing and annotation.</title>
        <authorList>
            <consortium name="The Broad Institute Genomics Platform"/>
            <consortium name="The Broad Institute Genome Sequencing Center for Infectious Disease"/>
            <person name="Wu L."/>
            <person name="Ma J."/>
        </authorList>
    </citation>
    <scope>NUCLEOTIDE SEQUENCE [LARGE SCALE GENOMIC DNA]</scope>
    <source>
        <strain evidence="8 9">PSRA2</strain>
    </source>
</reference>
<dbReference type="Gene3D" id="3.50.50.60">
    <property type="entry name" value="FAD/NAD(P)-binding domain"/>
    <property type="match status" value="1"/>
</dbReference>
<evidence type="ECO:0000256" key="6">
    <source>
        <dbReference type="SAM" id="MobiDB-lite"/>
    </source>
</evidence>
<dbReference type="PROSITE" id="PS51296">
    <property type="entry name" value="RIESKE"/>
    <property type="match status" value="1"/>
</dbReference>
<dbReference type="SUPFAM" id="SSF51971">
    <property type="entry name" value="Nucleotide-binding domain"/>
    <property type="match status" value="1"/>
</dbReference>
<keyword evidence="2" id="KW-0479">Metal-binding</keyword>
<keyword evidence="3" id="KW-0408">Iron</keyword>
<comment type="caution">
    <text evidence="8">The sequence shown here is derived from an EMBL/GenBank/DDBJ whole genome shotgun (WGS) entry which is preliminary data.</text>
</comment>
<feature type="region of interest" description="Disordered" evidence="6">
    <location>
        <begin position="1"/>
        <end position="20"/>
    </location>
</feature>
<dbReference type="InterPro" id="IPR038010">
    <property type="entry name" value="YhfW_C"/>
</dbReference>
<evidence type="ECO:0000313" key="9">
    <source>
        <dbReference type="Proteomes" id="UP001596406"/>
    </source>
</evidence>
<keyword evidence="1" id="KW-0001">2Fe-2S</keyword>
<evidence type="ECO:0000256" key="4">
    <source>
        <dbReference type="ARBA" id="ARBA00023014"/>
    </source>
</evidence>
<dbReference type="EMBL" id="JBHSXM010000003">
    <property type="protein sequence ID" value="MFC6838188.1"/>
    <property type="molecule type" value="Genomic_DNA"/>
</dbReference>
<organism evidence="8 9">
    <name type="scientific">Halomarina ordinaria</name>
    <dbReference type="NCBI Taxonomy" id="3033939"/>
    <lineage>
        <taxon>Archaea</taxon>
        <taxon>Methanobacteriati</taxon>
        <taxon>Methanobacteriota</taxon>
        <taxon>Stenosarchaea group</taxon>
        <taxon>Halobacteria</taxon>
        <taxon>Halobacteriales</taxon>
        <taxon>Natronomonadaceae</taxon>
        <taxon>Halomarina</taxon>
    </lineage>
</organism>
<dbReference type="Gene3D" id="2.102.10.10">
    <property type="entry name" value="Rieske [2Fe-2S] iron-sulphur domain"/>
    <property type="match status" value="1"/>
</dbReference>
<dbReference type="InterPro" id="IPR006076">
    <property type="entry name" value="FAD-dep_OxRdtase"/>
</dbReference>
<gene>
    <name evidence="8" type="ORF">ACFQHK_17035</name>
</gene>
<dbReference type="PRINTS" id="PR00162">
    <property type="entry name" value="RIESKE"/>
</dbReference>
<dbReference type="GO" id="GO:0046872">
    <property type="term" value="F:metal ion binding"/>
    <property type="evidence" value="ECO:0007669"/>
    <property type="project" value="UniProtKB-KW"/>
</dbReference>
<proteinExistence type="predicted"/>
<evidence type="ECO:0000256" key="2">
    <source>
        <dbReference type="ARBA" id="ARBA00022723"/>
    </source>
</evidence>
<accession>A0ABD5UH45</accession>
<evidence type="ECO:0000313" key="8">
    <source>
        <dbReference type="EMBL" id="MFC6838188.1"/>
    </source>
</evidence>
<keyword evidence="5" id="KW-1015">Disulfide bond</keyword>
<dbReference type="GO" id="GO:0051537">
    <property type="term" value="F:2 iron, 2 sulfur cluster binding"/>
    <property type="evidence" value="ECO:0007669"/>
    <property type="project" value="UniProtKB-KW"/>
</dbReference>
<dbReference type="Pfam" id="PF00355">
    <property type="entry name" value="Rieske"/>
    <property type="match status" value="1"/>
</dbReference>
<keyword evidence="9" id="KW-1185">Reference proteome</keyword>
<evidence type="ECO:0000259" key="7">
    <source>
        <dbReference type="PROSITE" id="PS51296"/>
    </source>
</evidence>
<keyword evidence="4" id="KW-0411">Iron-sulfur</keyword>